<proteinExistence type="predicted"/>
<organism evidence="2 3">
    <name type="scientific">Stephania cephalantha</name>
    <dbReference type="NCBI Taxonomy" id="152367"/>
    <lineage>
        <taxon>Eukaryota</taxon>
        <taxon>Viridiplantae</taxon>
        <taxon>Streptophyta</taxon>
        <taxon>Embryophyta</taxon>
        <taxon>Tracheophyta</taxon>
        <taxon>Spermatophyta</taxon>
        <taxon>Magnoliopsida</taxon>
        <taxon>Ranunculales</taxon>
        <taxon>Menispermaceae</taxon>
        <taxon>Menispermoideae</taxon>
        <taxon>Cissampelideae</taxon>
        <taxon>Stephania</taxon>
    </lineage>
</organism>
<evidence type="ECO:0000256" key="1">
    <source>
        <dbReference type="SAM" id="MobiDB-lite"/>
    </source>
</evidence>
<name>A0AAP0EIU7_9MAGN</name>
<dbReference type="AlphaFoldDB" id="A0AAP0EIU7"/>
<evidence type="ECO:0000313" key="2">
    <source>
        <dbReference type="EMBL" id="KAK9094315.1"/>
    </source>
</evidence>
<dbReference type="Proteomes" id="UP001419268">
    <property type="component" value="Unassembled WGS sequence"/>
</dbReference>
<reference evidence="2 3" key="1">
    <citation type="submission" date="2024-01" db="EMBL/GenBank/DDBJ databases">
        <title>Genome assemblies of Stephania.</title>
        <authorList>
            <person name="Yang L."/>
        </authorList>
    </citation>
    <scope>NUCLEOTIDE SEQUENCE [LARGE SCALE GENOMIC DNA]</scope>
    <source>
        <strain evidence="2">JXDWG</strain>
        <tissue evidence="2">Leaf</tissue>
    </source>
</reference>
<dbReference type="EMBL" id="JBBNAG010000011">
    <property type="protein sequence ID" value="KAK9094315.1"/>
    <property type="molecule type" value="Genomic_DNA"/>
</dbReference>
<sequence length="63" mass="6797">MIRIRMDNWLNLETPLAEIATRPIPPDEVHKTIAAYVTSEGSGTPGASPGRDSTQDCGNPSFL</sequence>
<accession>A0AAP0EIU7</accession>
<comment type="caution">
    <text evidence="2">The sequence shown here is derived from an EMBL/GenBank/DDBJ whole genome shotgun (WGS) entry which is preliminary data.</text>
</comment>
<feature type="region of interest" description="Disordered" evidence="1">
    <location>
        <begin position="39"/>
        <end position="63"/>
    </location>
</feature>
<feature type="compositionally biased region" description="Polar residues" evidence="1">
    <location>
        <begin position="51"/>
        <end position="63"/>
    </location>
</feature>
<evidence type="ECO:0000313" key="3">
    <source>
        <dbReference type="Proteomes" id="UP001419268"/>
    </source>
</evidence>
<gene>
    <name evidence="2" type="ORF">Scep_025784</name>
</gene>
<protein>
    <submittedName>
        <fullName evidence="2">Uncharacterized protein</fullName>
    </submittedName>
</protein>
<keyword evidence="3" id="KW-1185">Reference proteome</keyword>